<comment type="subcellular location">
    <subcellularLocation>
        <location evidence="1">Membrane</location>
        <topology evidence="1">Single-pass membrane protein</topology>
    </subcellularLocation>
</comment>
<evidence type="ECO:0000256" key="3">
    <source>
        <dbReference type="ARBA" id="ARBA00022989"/>
    </source>
</evidence>
<evidence type="ECO:0000256" key="4">
    <source>
        <dbReference type="ARBA" id="ARBA00023136"/>
    </source>
</evidence>
<reference evidence="7" key="1">
    <citation type="submission" date="2005-08" db="EMBL/GenBank/DDBJ databases">
        <title>Complete sequence of Chlorobium chlorochromatii CaD3.</title>
        <authorList>
            <person name="Copeland A."/>
            <person name="Lucas S."/>
            <person name="Lapidus A."/>
            <person name="Barry K."/>
            <person name="Detter J.C."/>
            <person name="Glavina T."/>
            <person name="Hammon N."/>
            <person name="Israni S."/>
            <person name="Pitluck S."/>
            <person name="Bryant D."/>
            <person name="Schmutz J."/>
            <person name="Larimer F."/>
            <person name="Land M."/>
            <person name="Kyrpides N."/>
            <person name="Ivanova N."/>
            <person name="Richardson P."/>
        </authorList>
    </citation>
    <scope>NUCLEOTIDE SEQUENCE [LARGE SCALE GENOMIC DNA]</scope>
    <source>
        <strain evidence="7">CaD3</strain>
    </source>
</reference>
<feature type="domain" description="Translocation and assembly module TamB C-terminal" evidence="6">
    <location>
        <begin position="1056"/>
        <end position="1500"/>
    </location>
</feature>
<evidence type="ECO:0000313" key="7">
    <source>
        <dbReference type="EMBL" id="ABB28868.1"/>
    </source>
</evidence>
<feature type="compositionally biased region" description="Low complexity" evidence="5">
    <location>
        <begin position="1467"/>
        <end position="1481"/>
    </location>
</feature>
<sequence length="1540" mass="168482">MQSFKHISLKALAGLLLSVLLVALMALVLLNSGSVDRAARALAMQLFQKELHGRLEIDELHLTFPNHVTLLHPRVYAPNEREPVVEAARMTARFHFLALLQPDIKKLAFQSLEAQRLKVRLVQNEQGSLNIERAFASRYPDTTKTGIEEYFCKQLSLKQASFSYSFIKDGKEIPLARANNINAQLRSFTAGKALVKGEIQEFQSNIASHALVVQKMQGRFFFSDKRSEVLDLQTRIGNSHAILSATLEGVSLFKPSLLQQVAQSNAFVAIEEIDLHSNDVKRLFPSLPLLEGIYQVKATAKQQNGTLELREAQLVYRKSKLALQGTIQHPFESNKLQYNLQCDSSKVSSELLTALITNKEDQQLVTSLKSIGDITLAGKLSGNLSALQADVQSLTNVGMVGFKGAIERQPNNSFAAHGNVALNALKPHLILGMADVKSQLNATGTMELLVEPNALPEVALALQLQNSFWQHLNVTKGTLSFRHKKQLYEGALSLSNGSENLAVQGTVNLNSAQPTYDLTGTTYKLNVGQLLQSKNFSTDLNSRFTLQGEGFDLRQLNLQSSVVCAPSVINDVVLPNGTAATLSIAQQGTASRVKVTSDFFDVTAEGHYTFEDLTALGWMALSGISHEVARLNIWGETAQLNPPANMLTPQPFTVTYQLALHNIAPLLSIIAPLQQIAMQGTAQGKAEHNGGAYTIAGTIDLNNLIVEEEFAAKRIHLQGSLRGNSNGILEAQGRGAIAALRVGKQKVRNTNVTAAYVPTTLTSSIDVDVADVVQRVSTSFAMKQQGSGYLLDVQQLNVQDREGSWQANNNLPIVLDKEVLRFNNFTLMRGAQKAVLQGELSNNRASAFTCTLSSLQMNELQHFMLNAGLEKLQGIVSATLHISGVPGAKQSSISVRADNVAYDDLMIGIVQGSARHSNNLLHFELQSEAPAMVNGIQSAQRSNALLSTIEGSGTIPLELKYYPFKLRVNEQQNVHATFRSDNLSARFLEYLLPFFSAAEGTIPTLCTIEGSAAKPLISLHSRLQDTRITVKPTHVSYRLDGDIYATPQALELRNITLSDNNNGKGSIRGFVHLEKLQPSRLELAASCNNLLFYNKKDQQDDTSFGSIVGSTRNFTLTGSLRSPIVEGEVQIDRADYSLYSAGANESAQYVGIDNTISFVARNPKPKAPKAKELKSGGSKEFYYSLIDILTIHNLRISSPMPLKYTTIFDRIRGEELETTLSNLSLVVNKNSQRYRMFGSVQVTSGTYRFSNASFELQPGGSITWNNVDMRSGVLENLYGRKYINALNPQSGERDDVHLLLAMTGTLNEPQVAMGYYLNDQTQPYASSTTIGTETSKVDPNAELNVISMLLSRQWYSKPGDGGTQENVALTSASFSAGTGILSSRISRVIQTIGGLESFNVNVGMDKKGELSGLDLYFAVNVPGTDGKVRVSGSGSANDPRTANASTAYGSNQKVEYRVTPKVYLEASHSSGQNSGISSSSSTLQKPTDTWGVSLSYKERFHHWDQFWKKLLPFSSDKASDKTPNKVPDKASNKKENKPNE</sequence>
<keyword evidence="2" id="KW-0812">Transmembrane</keyword>
<organism evidence="7">
    <name type="scientific">Chlorobium chlorochromatii (strain CaD3)</name>
    <dbReference type="NCBI Taxonomy" id="340177"/>
    <lineage>
        <taxon>Bacteria</taxon>
        <taxon>Pseudomonadati</taxon>
        <taxon>Chlorobiota</taxon>
        <taxon>Chlorobiia</taxon>
        <taxon>Chlorobiales</taxon>
        <taxon>Chlorobiaceae</taxon>
        <taxon>Chlorobium/Pelodictyon group</taxon>
        <taxon>Chlorobium</taxon>
    </lineage>
</organism>
<gene>
    <name evidence="7" type="ordered locus">Cag_1615</name>
</gene>
<protein>
    <recommendedName>
        <fullName evidence="6">Translocation and assembly module TamB C-terminal domain-containing protein</fullName>
    </recommendedName>
</protein>
<accession>Q3AQ57</accession>
<dbReference type="InterPro" id="IPR007452">
    <property type="entry name" value="TamB_C"/>
</dbReference>
<keyword evidence="4" id="KW-0472">Membrane</keyword>
<dbReference type="Pfam" id="PF04357">
    <property type="entry name" value="TamB"/>
    <property type="match status" value="1"/>
</dbReference>
<proteinExistence type="predicted"/>
<name>Q3AQ57_CHLCH</name>
<feature type="region of interest" description="Disordered" evidence="5">
    <location>
        <begin position="1429"/>
        <end position="1449"/>
    </location>
</feature>
<dbReference type="eggNOG" id="COG2911">
    <property type="taxonomic scope" value="Bacteria"/>
</dbReference>
<dbReference type="EMBL" id="CP000108">
    <property type="protein sequence ID" value="ABB28868.1"/>
    <property type="molecule type" value="Genomic_DNA"/>
</dbReference>
<evidence type="ECO:0000256" key="5">
    <source>
        <dbReference type="SAM" id="MobiDB-lite"/>
    </source>
</evidence>
<dbReference type="STRING" id="340177.Cag_1615"/>
<feature type="region of interest" description="Disordered" evidence="5">
    <location>
        <begin position="1467"/>
        <end position="1487"/>
    </location>
</feature>
<feature type="compositionally biased region" description="Basic and acidic residues" evidence="5">
    <location>
        <begin position="1517"/>
        <end position="1540"/>
    </location>
</feature>
<feature type="region of interest" description="Disordered" evidence="5">
    <location>
        <begin position="1515"/>
        <end position="1540"/>
    </location>
</feature>
<dbReference type="GO" id="GO:0005886">
    <property type="term" value="C:plasma membrane"/>
    <property type="evidence" value="ECO:0007669"/>
    <property type="project" value="InterPro"/>
</dbReference>
<dbReference type="GO" id="GO:0009306">
    <property type="term" value="P:protein secretion"/>
    <property type="evidence" value="ECO:0007669"/>
    <property type="project" value="InterPro"/>
</dbReference>
<dbReference type="KEGG" id="cch:Cag_1615"/>
<feature type="compositionally biased region" description="Polar residues" evidence="5">
    <location>
        <begin position="1432"/>
        <end position="1449"/>
    </location>
</feature>
<evidence type="ECO:0000259" key="6">
    <source>
        <dbReference type="Pfam" id="PF04357"/>
    </source>
</evidence>
<evidence type="ECO:0000256" key="1">
    <source>
        <dbReference type="ARBA" id="ARBA00004167"/>
    </source>
</evidence>
<dbReference type="HOGENOM" id="CLU_248368_0_0_10"/>
<keyword evidence="3" id="KW-1133">Transmembrane helix</keyword>
<evidence type="ECO:0000256" key="2">
    <source>
        <dbReference type="ARBA" id="ARBA00022692"/>
    </source>
</evidence>